<evidence type="ECO:0000313" key="1">
    <source>
        <dbReference type="EMBL" id="SUD40082.1"/>
    </source>
</evidence>
<dbReference type="EMBL" id="UGUU01000001">
    <property type="protein sequence ID" value="SUD40082.1"/>
    <property type="molecule type" value="Genomic_DNA"/>
</dbReference>
<proteinExistence type="predicted"/>
<dbReference type="Proteomes" id="UP000254260">
    <property type="component" value="Unassembled WGS sequence"/>
</dbReference>
<reference evidence="1 2" key="1">
    <citation type="submission" date="2018-06" db="EMBL/GenBank/DDBJ databases">
        <authorList>
            <consortium name="Pathogen Informatics"/>
            <person name="Doyle S."/>
        </authorList>
    </citation>
    <scope>NUCLEOTIDE SEQUENCE [LARGE SCALE GENOMIC DNA]</scope>
    <source>
        <strain evidence="1 2">NCTC10899</strain>
    </source>
</reference>
<evidence type="ECO:0000313" key="2">
    <source>
        <dbReference type="Proteomes" id="UP000254260"/>
    </source>
</evidence>
<gene>
    <name evidence="1" type="ORF">NCTC10899_02914</name>
</gene>
<dbReference type="AlphaFoldDB" id="A0A379IV89"/>
<accession>A0A379IV89</accession>
<organism evidence="1 2">
    <name type="scientific">Ectopseudomonas mendocina</name>
    <name type="common">Pseudomonas mendocina</name>
    <dbReference type="NCBI Taxonomy" id="300"/>
    <lineage>
        <taxon>Bacteria</taxon>
        <taxon>Pseudomonadati</taxon>
        <taxon>Pseudomonadota</taxon>
        <taxon>Gammaproteobacteria</taxon>
        <taxon>Pseudomonadales</taxon>
        <taxon>Pseudomonadaceae</taxon>
        <taxon>Ectopseudomonas</taxon>
    </lineage>
</organism>
<name>A0A379IV89_ECTME</name>
<sequence length="37" mass="4453">MRSQWFYDIGNTRAVLASVFGLFPKNYHEHERLRTIV</sequence>
<protein>
    <submittedName>
        <fullName evidence="1">Uncharacterized protein</fullName>
    </submittedName>
</protein>